<evidence type="ECO:0000313" key="5">
    <source>
        <dbReference type="Proteomes" id="UP000078529"/>
    </source>
</evidence>
<dbReference type="Gene3D" id="2.30.110.10">
    <property type="entry name" value="Electron Transport, Fmn-binding Protein, Chain A"/>
    <property type="match status" value="1"/>
</dbReference>
<dbReference type="STRING" id="401562.NS365_06790"/>
<feature type="domain" description="General stress protein FMN-binding split barrel" evidence="1">
    <location>
        <begin position="4"/>
        <end position="146"/>
    </location>
</feature>
<accession>A0A175R7V0</accession>
<dbReference type="Proteomes" id="UP000078272">
    <property type="component" value="Unassembled WGS sequence"/>
</dbReference>
<proteinExistence type="predicted"/>
<evidence type="ECO:0000259" key="1">
    <source>
        <dbReference type="Pfam" id="PF16242"/>
    </source>
</evidence>
<dbReference type="SUPFAM" id="SSF50475">
    <property type="entry name" value="FMN-binding split barrel"/>
    <property type="match status" value="1"/>
</dbReference>
<organism evidence="2 4">
    <name type="scientific">Aureimonas ureilytica</name>
    <dbReference type="NCBI Taxonomy" id="401562"/>
    <lineage>
        <taxon>Bacteria</taxon>
        <taxon>Pseudomonadati</taxon>
        <taxon>Pseudomonadota</taxon>
        <taxon>Alphaproteobacteria</taxon>
        <taxon>Hyphomicrobiales</taxon>
        <taxon>Aurantimonadaceae</taxon>
        <taxon>Aureimonas</taxon>
    </lineage>
</organism>
<reference evidence="4 5" key="1">
    <citation type="journal article" date="2016" name="Front. Microbiol.">
        <title>Genomic Resource of Rice Seed Associated Bacteria.</title>
        <authorList>
            <person name="Midha S."/>
            <person name="Bansal K."/>
            <person name="Sharma S."/>
            <person name="Kumar N."/>
            <person name="Patil P.P."/>
            <person name="Chaudhry V."/>
            <person name="Patil P.B."/>
        </authorList>
    </citation>
    <scope>NUCLEOTIDE SEQUENCE [LARGE SCALE GENOMIC DNA]</scope>
    <source>
        <strain evidence="2 4">NS226</strain>
        <strain evidence="3 5">NS365</strain>
    </source>
</reference>
<dbReference type="PANTHER" id="PTHR34818:SF1">
    <property type="entry name" value="PROTEIN BLI-3"/>
    <property type="match status" value="1"/>
</dbReference>
<dbReference type="InterPro" id="IPR052917">
    <property type="entry name" value="Stress-Dev_Protein"/>
</dbReference>
<evidence type="ECO:0000313" key="4">
    <source>
        <dbReference type="Proteomes" id="UP000078272"/>
    </source>
</evidence>
<dbReference type="eggNOG" id="COG3871">
    <property type="taxonomic scope" value="Bacteria"/>
</dbReference>
<dbReference type="RefSeq" id="WP_058599505.1">
    <property type="nucleotide sequence ID" value="NZ_LDPZ01000035.1"/>
</dbReference>
<name>A0A175R7V0_9HYPH</name>
<dbReference type="Proteomes" id="UP000078529">
    <property type="component" value="Unassembled WGS sequence"/>
</dbReference>
<sequence>MAAEATDKFWDMAEDFSTCMVTTRDGQRLRSRPMAPYLSRERGEILFLTDATSHKVDEVEAEPQVACSFTQKNEYVAVSGTARVSQDRALIDEIWDDEAEAWMPQGKDGPNVAVLVVTPSQAEIWDVTSNKLTQAWEFAKAYIGDKPQPDTTENVKVQL</sequence>
<protein>
    <submittedName>
        <fullName evidence="2">Pyridoxamine oxidase</fullName>
    </submittedName>
</protein>
<gene>
    <name evidence="2" type="ORF">NS226_15910</name>
    <name evidence="3" type="ORF">NS365_06790</name>
</gene>
<dbReference type="Pfam" id="PF16242">
    <property type="entry name" value="Pyrid_ox_like"/>
    <property type="match status" value="1"/>
</dbReference>
<dbReference type="InterPro" id="IPR038725">
    <property type="entry name" value="YdaG_split_barrel_FMN-bd"/>
</dbReference>
<dbReference type="EMBL" id="LDPZ01000035">
    <property type="protein sequence ID" value="KTQ90903.1"/>
    <property type="molecule type" value="Genomic_DNA"/>
</dbReference>
<dbReference type="PATRIC" id="fig|401562.3.peg.2896"/>
<dbReference type="AlphaFoldDB" id="A0A175R7V0"/>
<dbReference type="EMBL" id="LDQA01000015">
    <property type="protein sequence ID" value="KTR06809.1"/>
    <property type="molecule type" value="Genomic_DNA"/>
</dbReference>
<evidence type="ECO:0000313" key="2">
    <source>
        <dbReference type="EMBL" id="KTQ90903.1"/>
    </source>
</evidence>
<keyword evidence="5" id="KW-1185">Reference proteome</keyword>
<dbReference type="InterPro" id="IPR012349">
    <property type="entry name" value="Split_barrel_FMN-bd"/>
</dbReference>
<evidence type="ECO:0000313" key="3">
    <source>
        <dbReference type="EMBL" id="KTR06809.1"/>
    </source>
</evidence>
<dbReference type="PANTHER" id="PTHR34818">
    <property type="entry name" value="PROTEIN BLI-3"/>
    <property type="match status" value="1"/>
</dbReference>
<comment type="caution">
    <text evidence="2">The sequence shown here is derived from an EMBL/GenBank/DDBJ whole genome shotgun (WGS) entry which is preliminary data.</text>
</comment>
<dbReference type="OrthoDB" id="1432662at2"/>